<dbReference type="AlphaFoldDB" id="A0AAW0MTS0"/>
<evidence type="ECO:0000256" key="8">
    <source>
        <dbReference type="ARBA" id="ARBA00022786"/>
    </source>
</evidence>
<evidence type="ECO:0000256" key="3">
    <source>
        <dbReference type="ARBA" id="ARBA00012483"/>
    </source>
</evidence>
<evidence type="ECO:0000256" key="11">
    <source>
        <dbReference type="PROSITE-ProRule" id="PRU00175"/>
    </source>
</evidence>
<feature type="region of interest" description="Disordered" evidence="12">
    <location>
        <begin position="17"/>
        <end position="63"/>
    </location>
</feature>
<dbReference type="InterPro" id="IPR013083">
    <property type="entry name" value="Znf_RING/FYVE/PHD"/>
</dbReference>
<name>A0AAW0MTS0_9GOBI</name>
<keyword evidence="5" id="KW-0479">Metal-binding</keyword>
<evidence type="ECO:0000256" key="5">
    <source>
        <dbReference type="ARBA" id="ARBA00022723"/>
    </source>
</evidence>
<dbReference type="PANTHER" id="PTHR23328:SF0">
    <property type="entry name" value="RING-TYPE DOMAIN-CONTAINING PROTEIN"/>
    <property type="match status" value="1"/>
</dbReference>
<dbReference type="SMART" id="SM00184">
    <property type="entry name" value="RING"/>
    <property type="match status" value="1"/>
</dbReference>
<keyword evidence="4" id="KW-0808">Transferase</keyword>
<dbReference type="EC" id="2.3.2.27" evidence="3"/>
<gene>
    <name evidence="14" type="ORF">WMY93_028145</name>
</gene>
<dbReference type="InterPro" id="IPR051657">
    <property type="entry name" value="RNF168/RNF169_E3_ubiq-ligase"/>
</dbReference>
<proteinExistence type="predicted"/>
<keyword evidence="6" id="KW-0227">DNA damage</keyword>
<dbReference type="GO" id="GO:0035861">
    <property type="term" value="C:site of double-strand break"/>
    <property type="evidence" value="ECO:0007669"/>
    <property type="project" value="TreeGrafter"/>
</dbReference>
<feature type="compositionally biased region" description="Polar residues" evidence="12">
    <location>
        <begin position="452"/>
        <end position="496"/>
    </location>
</feature>
<evidence type="ECO:0000313" key="14">
    <source>
        <dbReference type="EMBL" id="KAK7881971.1"/>
    </source>
</evidence>
<evidence type="ECO:0000256" key="4">
    <source>
        <dbReference type="ARBA" id="ARBA00022679"/>
    </source>
</evidence>
<comment type="subcellular location">
    <subcellularLocation>
        <location evidence="2">Nucleus</location>
    </subcellularLocation>
</comment>
<dbReference type="GO" id="GO:0005634">
    <property type="term" value="C:nucleus"/>
    <property type="evidence" value="ECO:0007669"/>
    <property type="project" value="UniProtKB-SubCell"/>
</dbReference>
<feature type="compositionally biased region" description="Basic and acidic residues" evidence="12">
    <location>
        <begin position="250"/>
        <end position="262"/>
    </location>
</feature>
<sequence length="496" mass="56094">MSRQNSPSFFPLIHNSCRRKEEEGQHSTPQQIQSGASRSKTGQQSRDQTRTMAPVSDVEQEAAGSRDLSREDCLCPICLEIFIEPVTLPCTHTFCKVCFLESVDKATLCCPMCRKRVSTWARQHSRTNTLVNEPLWARIQRAFPQCCDRRLQGHDTEYTEKRRKKRERRERERKRERERAQRGRERERDREREEERREKRERREERNSASQLDQSHVSEATPVKKKPVGQIDRFLCPLSRSPAHSSQANKVREHLGPSEPAHRTSAVGLLRPTNRPITRGGDGHERGPIGARRQACGGRTKRKSGEVCSEEDDDAPGKRSCQSSGLMGVAMAEWEAELQRRRRQEEEDLRLALQLQQELDRQQRQTDRSKGSEDAYLLRTPGPRKQTRNSASASAAASNQSVRRKQPPAATVTLSSLRSSPQTSPDSTPATTSAFTATSAFSTPLFSPKPSRPSSNTVQISSKPSSTAPKTCQKSPPQTPKPNRQTTLTDLFNLHS</sequence>
<feature type="compositionally biased region" description="Basic and acidic residues" evidence="12">
    <location>
        <begin position="358"/>
        <end position="373"/>
    </location>
</feature>
<evidence type="ECO:0000313" key="15">
    <source>
        <dbReference type="Proteomes" id="UP001460270"/>
    </source>
</evidence>
<feature type="region of interest" description="Disordered" evidence="12">
    <location>
        <begin position="358"/>
        <end position="496"/>
    </location>
</feature>
<comment type="catalytic activity">
    <reaction evidence="1">
        <text>S-ubiquitinyl-[E2 ubiquitin-conjugating enzyme]-L-cysteine + [acceptor protein]-L-lysine = [E2 ubiquitin-conjugating enzyme]-L-cysteine + N(6)-ubiquitinyl-[acceptor protein]-L-lysine.</text>
        <dbReference type="EC" id="2.3.2.27"/>
    </reaction>
</comment>
<dbReference type="EMBL" id="JBBPFD010000021">
    <property type="protein sequence ID" value="KAK7881971.1"/>
    <property type="molecule type" value="Genomic_DNA"/>
</dbReference>
<dbReference type="PROSITE" id="PS50089">
    <property type="entry name" value="ZF_RING_2"/>
    <property type="match status" value="1"/>
</dbReference>
<dbReference type="CDD" id="cd21952">
    <property type="entry name" value="MIU2_RNF168"/>
    <property type="match status" value="1"/>
</dbReference>
<dbReference type="GO" id="GO:0061630">
    <property type="term" value="F:ubiquitin protein ligase activity"/>
    <property type="evidence" value="ECO:0007669"/>
    <property type="project" value="UniProtKB-EC"/>
</dbReference>
<dbReference type="InterPro" id="IPR018957">
    <property type="entry name" value="Znf_C3HC4_RING-type"/>
</dbReference>
<dbReference type="PANTHER" id="PTHR23328">
    <property type="entry name" value="RING-TYPE DOMAIN-CONTAINING PROTEIN"/>
    <property type="match status" value="1"/>
</dbReference>
<feature type="compositionally biased region" description="Low complexity" evidence="12">
    <location>
        <begin position="419"/>
        <end position="446"/>
    </location>
</feature>
<dbReference type="InterPro" id="IPR001841">
    <property type="entry name" value="Znf_RING"/>
</dbReference>
<evidence type="ECO:0000256" key="10">
    <source>
        <dbReference type="ARBA" id="ARBA00023242"/>
    </source>
</evidence>
<feature type="compositionally biased region" description="Polar residues" evidence="12">
    <location>
        <begin position="208"/>
        <end position="218"/>
    </location>
</feature>
<evidence type="ECO:0000256" key="12">
    <source>
        <dbReference type="SAM" id="MobiDB-lite"/>
    </source>
</evidence>
<evidence type="ECO:0000256" key="7">
    <source>
        <dbReference type="ARBA" id="ARBA00022771"/>
    </source>
</evidence>
<evidence type="ECO:0000256" key="6">
    <source>
        <dbReference type="ARBA" id="ARBA00022763"/>
    </source>
</evidence>
<organism evidence="14 15">
    <name type="scientific">Mugilogobius chulae</name>
    <name type="common">yellowstripe goby</name>
    <dbReference type="NCBI Taxonomy" id="88201"/>
    <lineage>
        <taxon>Eukaryota</taxon>
        <taxon>Metazoa</taxon>
        <taxon>Chordata</taxon>
        <taxon>Craniata</taxon>
        <taxon>Vertebrata</taxon>
        <taxon>Euteleostomi</taxon>
        <taxon>Actinopterygii</taxon>
        <taxon>Neopterygii</taxon>
        <taxon>Teleostei</taxon>
        <taxon>Neoteleostei</taxon>
        <taxon>Acanthomorphata</taxon>
        <taxon>Gobiaria</taxon>
        <taxon>Gobiiformes</taxon>
        <taxon>Gobioidei</taxon>
        <taxon>Gobiidae</taxon>
        <taxon>Gobionellinae</taxon>
        <taxon>Mugilogobius</taxon>
    </lineage>
</organism>
<dbReference type="Pfam" id="PF00097">
    <property type="entry name" value="zf-C3HC4"/>
    <property type="match status" value="1"/>
</dbReference>
<keyword evidence="15" id="KW-1185">Reference proteome</keyword>
<feature type="compositionally biased region" description="Basic and acidic residues" evidence="12">
    <location>
        <begin position="169"/>
        <end position="207"/>
    </location>
</feature>
<dbReference type="Proteomes" id="UP001460270">
    <property type="component" value="Unassembled WGS sequence"/>
</dbReference>
<dbReference type="CDD" id="cd16550">
    <property type="entry name" value="RING-HC_RNF168"/>
    <property type="match status" value="1"/>
</dbReference>
<dbReference type="SUPFAM" id="SSF57850">
    <property type="entry name" value="RING/U-box"/>
    <property type="match status" value="1"/>
</dbReference>
<dbReference type="GO" id="GO:0031491">
    <property type="term" value="F:nucleosome binding"/>
    <property type="evidence" value="ECO:0007669"/>
    <property type="project" value="TreeGrafter"/>
</dbReference>
<comment type="caution">
    <text evidence="14">The sequence shown here is derived from an EMBL/GenBank/DDBJ whole genome shotgun (WGS) entry which is preliminary data.</text>
</comment>
<protein>
    <recommendedName>
        <fullName evidence="3">RING-type E3 ubiquitin transferase</fullName>
        <ecNumber evidence="3">2.3.2.27</ecNumber>
    </recommendedName>
</protein>
<evidence type="ECO:0000259" key="13">
    <source>
        <dbReference type="PROSITE" id="PS50089"/>
    </source>
</evidence>
<keyword evidence="9" id="KW-0862">Zinc</keyword>
<feature type="compositionally biased region" description="Polar residues" evidence="12">
    <location>
        <begin position="26"/>
        <end position="46"/>
    </location>
</feature>
<dbReference type="GO" id="GO:0008270">
    <property type="term" value="F:zinc ion binding"/>
    <property type="evidence" value="ECO:0007669"/>
    <property type="project" value="UniProtKB-KW"/>
</dbReference>
<evidence type="ECO:0000256" key="9">
    <source>
        <dbReference type="ARBA" id="ARBA00022833"/>
    </source>
</evidence>
<keyword evidence="7 11" id="KW-0863">Zinc-finger</keyword>
<reference evidence="15" key="1">
    <citation type="submission" date="2024-04" db="EMBL/GenBank/DDBJ databases">
        <title>Salinicola lusitanus LLJ914,a marine bacterium isolated from the Okinawa Trough.</title>
        <authorList>
            <person name="Li J."/>
        </authorList>
    </citation>
    <scope>NUCLEOTIDE SEQUENCE [LARGE SCALE GENOMIC DNA]</scope>
</reference>
<keyword evidence="8" id="KW-0833">Ubl conjugation pathway</keyword>
<evidence type="ECO:0000256" key="2">
    <source>
        <dbReference type="ARBA" id="ARBA00004123"/>
    </source>
</evidence>
<dbReference type="Gene3D" id="3.30.40.10">
    <property type="entry name" value="Zinc/RING finger domain, C3HC4 (zinc finger)"/>
    <property type="match status" value="1"/>
</dbReference>
<keyword evidence="10" id="KW-0539">Nucleus</keyword>
<feature type="region of interest" description="Disordered" evidence="12">
    <location>
        <begin position="158"/>
        <end position="324"/>
    </location>
</feature>
<evidence type="ECO:0000256" key="1">
    <source>
        <dbReference type="ARBA" id="ARBA00000900"/>
    </source>
</evidence>
<accession>A0AAW0MTS0</accession>
<dbReference type="GO" id="GO:0006302">
    <property type="term" value="P:double-strand break repair"/>
    <property type="evidence" value="ECO:0007669"/>
    <property type="project" value="TreeGrafter"/>
</dbReference>
<feature type="domain" description="RING-type" evidence="13">
    <location>
        <begin position="75"/>
        <end position="114"/>
    </location>
</feature>